<evidence type="ECO:0000256" key="1">
    <source>
        <dbReference type="ARBA" id="ARBA00004141"/>
    </source>
</evidence>
<evidence type="ECO:0000256" key="7">
    <source>
        <dbReference type="SAM" id="Phobius"/>
    </source>
</evidence>
<accession>A0AA40CUV1</accession>
<feature type="region of interest" description="Disordered" evidence="6">
    <location>
        <begin position="287"/>
        <end position="306"/>
    </location>
</feature>
<evidence type="ECO:0000256" key="6">
    <source>
        <dbReference type="SAM" id="MobiDB-lite"/>
    </source>
</evidence>
<proteinExistence type="inferred from homology"/>
<feature type="transmembrane region" description="Helical" evidence="7">
    <location>
        <begin position="16"/>
        <end position="36"/>
    </location>
</feature>
<feature type="transmembrane region" description="Helical" evidence="7">
    <location>
        <begin position="103"/>
        <end position="125"/>
    </location>
</feature>
<keyword evidence="4 7" id="KW-0472">Membrane</keyword>
<dbReference type="AlphaFoldDB" id="A0AA40CUV1"/>
<feature type="compositionally biased region" description="Basic and acidic residues" evidence="6">
    <location>
        <begin position="317"/>
        <end position="327"/>
    </location>
</feature>
<dbReference type="GO" id="GO:0016020">
    <property type="term" value="C:membrane"/>
    <property type="evidence" value="ECO:0007669"/>
    <property type="project" value="UniProtKB-SubCell"/>
</dbReference>
<feature type="transmembrane region" description="Helical" evidence="7">
    <location>
        <begin position="256"/>
        <end position="277"/>
    </location>
</feature>
<evidence type="ECO:0000256" key="5">
    <source>
        <dbReference type="ARBA" id="ARBA00038359"/>
    </source>
</evidence>
<dbReference type="EMBL" id="JAULSV010000003">
    <property type="protein sequence ID" value="KAK0649954.1"/>
    <property type="molecule type" value="Genomic_DNA"/>
</dbReference>
<feature type="transmembrane region" description="Helical" evidence="7">
    <location>
        <begin position="184"/>
        <end position="206"/>
    </location>
</feature>
<comment type="caution">
    <text evidence="9">The sequence shown here is derived from an EMBL/GenBank/DDBJ whole genome shotgun (WGS) entry which is preliminary data.</text>
</comment>
<evidence type="ECO:0000256" key="3">
    <source>
        <dbReference type="ARBA" id="ARBA00022989"/>
    </source>
</evidence>
<comment type="similarity">
    <text evidence="5">Belongs to the SAT4 family.</text>
</comment>
<evidence type="ECO:0000259" key="8">
    <source>
        <dbReference type="Pfam" id="PF20684"/>
    </source>
</evidence>
<dbReference type="InterPro" id="IPR049326">
    <property type="entry name" value="Rhodopsin_dom_fungi"/>
</dbReference>
<organism evidence="9 10">
    <name type="scientific">Cercophora newfieldiana</name>
    <dbReference type="NCBI Taxonomy" id="92897"/>
    <lineage>
        <taxon>Eukaryota</taxon>
        <taxon>Fungi</taxon>
        <taxon>Dikarya</taxon>
        <taxon>Ascomycota</taxon>
        <taxon>Pezizomycotina</taxon>
        <taxon>Sordariomycetes</taxon>
        <taxon>Sordariomycetidae</taxon>
        <taxon>Sordariales</taxon>
        <taxon>Lasiosphaeriaceae</taxon>
        <taxon>Cercophora</taxon>
    </lineage>
</organism>
<keyword evidence="3 7" id="KW-1133">Transmembrane helix</keyword>
<feature type="transmembrane region" description="Helical" evidence="7">
    <location>
        <begin position="218"/>
        <end position="236"/>
    </location>
</feature>
<gene>
    <name evidence="9" type="ORF">B0T16DRAFT_389911</name>
</gene>
<feature type="region of interest" description="Disordered" evidence="6">
    <location>
        <begin position="354"/>
        <end position="376"/>
    </location>
</feature>
<dbReference type="Pfam" id="PF20684">
    <property type="entry name" value="Fung_rhodopsin"/>
    <property type="match status" value="1"/>
</dbReference>
<dbReference type="PANTHER" id="PTHR33048">
    <property type="entry name" value="PTH11-LIKE INTEGRAL MEMBRANE PROTEIN (AFU_ORTHOLOGUE AFUA_5G11245)"/>
    <property type="match status" value="1"/>
</dbReference>
<comment type="subcellular location">
    <subcellularLocation>
        <location evidence="1">Membrane</location>
        <topology evidence="1">Multi-pass membrane protein</topology>
    </subcellularLocation>
</comment>
<feature type="domain" description="Rhodopsin" evidence="8">
    <location>
        <begin position="33"/>
        <end position="277"/>
    </location>
</feature>
<dbReference type="InterPro" id="IPR052337">
    <property type="entry name" value="SAT4-like"/>
</dbReference>
<feature type="transmembrane region" description="Helical" evidence="7">
    <location>
        <begin position="137"/>
        <end position="164"/>
    </location>
</feature>
<feature type="region of interest" description="Disordered" evidence="6">
    <location>
        <begin position="317"/>
        <end position="337"/>
    </location>
</feature>
<sequence>MAATDDGGGALPHRSLLALVWTCFGVAAVLVVLRTVTRLKFTVRRLTAEDYCMFVALAALLTLCTLETVQLPGLYHITGVLAGTIPLSAELITYTEDYLKYEFAIIILFWSVLWCVKASFLALYFKLFRELALYRRVWYLLASFTVLAYGGCIITLCLSCGHISNFFKFNQCAKPEYIWASNLSVYYSTAIDVFTDLCIMAMPLRLIYNVKVSRKQKLGLVCVFGLCFVMIAFAIIRAKQVLVQQQFVDLKMLMIWSTLTAAISVIVGSLPALKILITNRPATKHSMYGSAGGAKKQQYSHGSDHRGVALGSISSEKRSIKARRTDTSDSQEEILQPDNGRFVVVKHDITVSYDNVDRPRPTYPNRQEGLGYSRAV</sequence>
<evidence type="ECO:0000313" key="10">
    <source>
        <dbReference type="Proteomes" id="UP001174936"/>
    </source>
</evidence>
<evidence type="ECO:0000313" key="9">
    <source>
        <dbReference type="EMBL" id="KAK0649954.1"/>
    </source>
</evidence>
<keyword evidence="2 7" id="KW-0812">Transmembrane</keyword>
<name>A0AA40CUV1_9PEZI</name>
<reference evidence="9" key="1">
    <citation type="submission" date="2023-06" db="EMBL/GenBank/DDBJ databases">
        <title>Genome-scale phylogeny and comparative genomics of the fungal order Sordariales.</title>
        <authorList>
            <consortium name="Lawrence Berkeley National Laboratory"/>
            <person name="Hensen N."/>
            <person name="Bonometti L."/>
            <person name="Westerberg I."/>
            <person name="Brannstrom I.O."/>
            <person name="Guillou S."/>
            <person name="Cros-Aarteil S."/>
            <person name="Calhoun S."/>
            <person name="Haridas S."/>
            <person name="Kuo A."/>
            <person name="Mondo S."/>
            <person name="Pangilinan J."/>
            <person name="Riley R."/>
            <person name="Labutti K."/>
            <person name="Andreopoulos B."/>
            <person name="Lipzen A."/>
            <person name="Chen C."/>
            <person name="Yanf M."/>
            <person name="Daum C."/>
            <person name="Ng V."/>
            <person name="Clum A."/>
            <person name="Steindorff A."/>
            <person name="Ohm R."/>
            <person name="Martin F."/>
            <person name="Silar P."/>
            <person name="Natvig D."/>
            <person name="Lalanne C."/>
            <person name="Gautier V."/>
            <person name="Ament-Velasquez S.L."/>
            <person name="Kruys A."/>
            <person name="Hutchinson M.I."/>
            <person name="Powell A.J."/>
            <person name="Barry K."/>
            <person name="Miller A.N."/>
            <person name="Grigoriev I.V."/>
            <person name="Debuchy R."/>
            <person name="Gladieux P."/>
            <person name="Thoren M.H."/>
            <person name="Johannesson H."/>
        </authorList>
    </citation>
    <scope>NUCLEOTIDE SEQUENCE</scope>
    <source>
        <strain evidence="9">SMH2532-1</strain>
    </source>
</reference>
<dbReference type="PANTHER" id="PTHR33048:SF162">
    <property type="entry name" value="SATRATOXIN BIOSYNTHESIS SC1 CLUSTER PROTEIN 4"/>
    <property type="match status" value="1"/>
</dbReference>
<protein>
    <recommendedName>
        <fullName evidence="8">Rhodopsin domain-containing protein</fullName>
    </recommendedName>
</protein>
<evidence type="ECO:0000256" key="4">
    <source>
        <dbReference type="ARBA" id="ARBA00023136"/>
    </source>
</evidence>
<keyword evidence="10" id="KW-1185">Reference proteome</keyword>
<dbReference type="Proteomes" id="UP001174936">
    <property type="component" value="Unassembled WGS sequence"/>
</dbReference>
<feature type="transmembrane region" description="Helical" evidence="7">
    <location>
        <begin position="48"/>
        <end position="69"/>
    </location>
</feature>
<evidence type="ECO:0000256" key="2">
    <source>
        <dbReference type="ARBA" id="ARBA00022692"/>
    </source>
</evidence>